<keyword evidence="4" id="KW-0378">Hydrolase</keyword>
<keyword evidence="4" id="KW-0255">Endonuclease</keyword>
<dbReference type="SUPFAM" id="SSF57783">
    <property type="entry name" value="Zinc beta-ribbon"/>
    <property type="match status" value="1"/>
</dbReference>
<dbReference type="SUPFAM" id="SSF52980">
    <property type="entry name" value="Restriction endonuclease-like"/>
    <property type="match status" value="1"/>
</dbReference>
<organism evidence="4 5">
    <name type="scientific">Roseateles aquatilis</name>
    <dbReference type="NCBI Taxonomy" id="431061"/>
    <lineage>
        <taxon>Bacteria</taxon>
        <taxon>Pseudomonadati</taxon>
        <taxon>Pseudomonadota</taxon>
        <taxon>Betaproteobacteria</taxon>
        <taxon>Burkholderiales</taxon>
        <taxon>Sphaerotilaceae</taxon>
        <taxon>Roseateles</taxon>
    </lineage>
</organism>
<feature type="domain" description="DNA topoisomerase type IA zn finger" evidence="2">
    <location>
        <begin position="252"/>
        <end position="289"/>
    </location>
</feature>
<keyword evidence="5" id="KW-1185">Reference proteome</keyword>
<keyword evidence="4" id="KW-0540">Nuclease</keyword>
<dbReference type="InterPro" id="IPR007560">
    <property type="entry name" value="Restrct_endonuc_IV_Mrr"/>
</dbReference>
<dbReference type="Gene3D" id="3.30.65.10">
    <property type="entry name" value="Bacterial Topoisomerase I, domain 1"/>
    <property type="match status" value="1"/>
</dbReference>
<dbReference type="GO" id="GO:0005694">
    <property type="term" value="C:chromosome"/>
    <property type="evidence" value="ECO:0007669"/>
    <property type="project" value="InterPro"/>
</dbReference>
<keyword evidence="1" id="KW-0472">Membrane</keyword>
<keyword evidence="1" id="KW-0812">Transmembrane</keyword>
<dbReference type="RefSeq" id="WP_088383167.1">
    <property type="nucleotide sequence ID" value="NZ_NIOF01000001.1"/>
</dbReference>
<dbReference type="PANTHER" id="PTHR30015:SF7">
    <property type="entry name" value="TYPE IV METHYL-DIRECTED RESTRICTION ENZYME ECOKMRR"/>
    <property type="match status" value="1"/>
</dbReference>
<dbReference type="AlphaFoldDB" id="A0A246JMW9"/>
<dbReference type="OrthoDB" id="5782056at2"/>
<dbReference type="InterPro" id="IPR052906">
    <property type="entry name" value="Type_IV_Methyl-Rstrct_Enzyme"/>
</dbReference>
<name>A0A246JMW9_9BURK</name>
<evidence type="ECO:0000313" key="4">
    <source>
        <dbReference type="EMBL" id="OWQ93843.1"/>
    </source>
</evidence>
<dbReference type="Gene3D" id="3.40.1350.10">
    <property type="match status" value="1"/>
</dbReference>
<keyword evidence="1" id="KW-1133">Transmembrane helix</keyword>
<dbReference type="Pfam" id="PF04471">
    <property type="entry name" value="Mrr_cat"/>
    <property type="match status" value="1"/>
</dbReference>
<dbReference type="GO" id="GO:0015666">
    <property type="term" value="F:restriction endodeoxyribonuclease activity"/>
    <property type="evidence" value="ECO:0007669"/>
    <property type="project" value="TreeGrafter"/>
</dbReference>
<evidence type="ECO:0000259" key="2">
    <source>
        <dbReference type="Pfam" id="PF01396"/>
    </source>
</evidence>
<dbReference type="InterPro" id="IPR011335">
    <property type="entry name" value="Restrct_endonuc-II-like"/>
</dbReference>
<dbReference type="InterPro" id="IPR011856">
    <property type="entry name" value="tRNA_endonuc-like_dom_sf"/>
</dbReference>
<comment type="caution">
    <text evidence="4">The sequence shown here is derived from an EMBL/GenBank/DDBJ whole genome shotgun (WGS) entry which is preliminary data.</text>
</comment>
<accession>A0A246JMW9</accession>
<evidence type="ECO:0000313" key="5">
    <source>
        <dbReference type="Proteomes" id="UP000197468"/>
    </source>
</evidence>
<dbReference type="EMBL" id="NIOF01000001">
    <property type="protein sequence ID" value="OWQ93843.1"/>
    <property type="molecule type" value="Genomic_DNA"/>
</dbReference>
<dbReference type="InterPro" id="IPR013498">
    <property type="entry name" value="Topo_IA_Znf"/>
</dbReference>
<sequence length="290" mass="30821">MARRKRTSPAEDLLNVFALLPWWLCVVLAAVSYVGLHAVASRPALKPQVGVDPMSQLTSLVTGAGLQGLATVGQYALPILLLAAAVMSVVRRRARRQLVEQTARGQDAAAIDGMTWHQFELLVGEGFRQQGYIVTELGGSGPDGGVDLVLRRPGKNGSETFLVQCKQWKAYQVGVDVVRELYGVMAAKGAAGGFVVTSGTFTQEAMAFADGRNVQLVDGPKLQELLAAGKIVPRSTPRPTPPASPELTTMVVCPACSHPMVRRVAKHGPNAGQAFYGCSTYPVCKGTRPA</sequence>
<dbReference type="PANTHER" id="PTHR30015">
    <property type="entry name" value="MRR RESTRICTION SYSTEM PROTEIN"/>
    <property type="match status" value="1"/>
</dbReference>
<protein>
    <submittedName>
        <fullName evidence="4">Restriction endonuclease</fullName>
    </submittedName>
</protein>
<evidence type="ECO:0000259" key="3">
    <source>
        <dbReference type="Pfam" id="PF04471"/>
    </source>
</evidence>
<dbReference type="GO" id="GO:0009307">
    <property type="term" value="P:DNA restriction-modification system"/>
    <property type="evidence" value="ECO:0007669"/>
    <property type="project" value="InterPro"/>
</dbReference>
<feature type="domain" description="Restriction endonuclease type IV Mrr" evidence="3">
    <location>
        <begin position="111"/>
        <end position="226"/>
    </location>
</feature>
<dbReference type="GO" id="GO:0006265">
    <property type="term" value="P:DNA topological change"/>
    <property type="evidence" value="ECO:0007669"/>
    <property type="project" value="InterPro"/>
</dbReference>
<dbReference type="Proteomes" id="UP000197468">
    <property type="component" value="Unassembled WGS sequence"/>
</dbReference>
<proteinExistence type="predicted"/>
<reference evidence="4 5" key="1">
    <citation type="journal article" date="2008" name="Int. J. Syst. Evol. Microbiol.">
        <title>Description of Roseateles aquatilis sp. nov. and Roseateles terrae sp. nov., in the class Betaproteobacteria, and emended description of the genus Roseateles.</title>
        <authorList>
            <person name="Gomila M."/>
            <person name="Bowien B."/>
            <person name="Falsen E."/>
            <person name="Moore E.R."/>
            <person name="Lalucat J."/>
        </authorList>
    </citation>
    <scope>NUCLEOTIDE SEQUENCE [LARGE SCALE GENOMIC DNA]</scope>
    <source>
        <strain evidence="4 5">CCUG 48205</strain>
    </source>
</reference>
<dbReference type="GO" id="GO:0003677">
    <property type="term" value="F:DNA binding"/>
    <property type="evidence" value="ECO:0007669"/>
    <property type="project" value="InterPro"/>
</dbReference>
<feature type="transmembrane region" description="Helical" evidence="1">
    <location>
        <begin position="12"/>
        <end position="36"/>
    </location>
</feature>
<feature type="transmembrane region" description="Helical" evidence="1">
    <location>
        <begin position="72"/>
        <end position="90"/>
    </location>
</feature>
<dbReference type="Pfam" id="PF01396">
    <property type="entry name" value="Zn_ribbon_Top1"/>
    <property type="match status" value="1"/>
</dbReference>
<dbReference type="GO" id="GO:0003916">
    <property type="term" value="F:DNA topoisomerase activity"/>
    <property type="evidence" value="ECO:0007669"/>
    <property type="project" value="InterPro"/>
</dbReference>
<evidence type="ECO:0000256" key="1">
    <source>
        <dbReference type="SAM" id="Phobius"/>
    </source>
</evidence>
<gene>
    <name evidence="4" type="ORF">CDN99_05255</name>
</gene>